<dbReference type="RefSeq" id="WP_189358628.1">
    <property type="nucleotide sequence ID" value="NZ_BMYU01000011.1"/>
</dbReference>
<feature type="compositionally biased region" description="Low complexity" evidence="2">
    <location>
        <begin position="486"/>
        <end position="497"/>
    </location>
</feature>
<dbReference type="InterPro" id="IPR019734">
    <property type="entry name" value="TPR_rpt"/>
</dbReference>
<accession>A0ABQ2Y1U3</accession>
<gene>
    <name evidence="3" type="ORF">GCM10010946_33850</name>
</gene>
<keyword evidence="1" id="KW-0802">TPR repeat</keyword>
<comment type="caution">
    <text evidence="3">The sequence shown here is derived from an EMBL/GenBank/DDBJ whole genome shotgun (WGS) entry which is preliminary data.</text>
</comment>
<organism evidence="3 4">
    <name type="scientific">Undibacterium squillarum</name>
    <dbReference type="NCBI Taxonomy" id="1131567"/>
    <lineage>
        <taxon>Bacteria</taxon>
        <taxon>Pseudomonadati</taxon>
        <taxon>Pseudomonadota</taxon>
        <taxon>Betaproteobacteria</taxon>
        <taxon>Burkholderiales</taxon>
        <taxon>Oxalobacteraceae</taxon>
        <taxon>Undibacterium</taxon>
    </lineage>
</organism>
<name>A0ABQ2Y1U3_9BURK</name>
<evidence type="ECO:0000313" key="4">
    <source>
        <dbReference type="Proteomes" id="UP000653343"/>
    </source>
</evidence>
<reference evidence="4" key="1">
    <citation type="journal article" date="2019" name="Int. J. Syst. Evol. Microbiol.">
        <title>The Global Catalogue of Microorganisms (GCM) 10K type strain sequencing project: providing services to taxonomists for standard genome sequencing and annotation.</title>
        <authorList>
            <consortium name="The Broad Institute Genomics Platform"/>
            <consortium name="The Broad Institute Genome Sequencing Center for Infectious Disease"/>
            <person name="Wu L."/>
            <person name="Ma J."/>
        </authorList>
    </citation>
    <scope>NUCLEOTIDE SEQUENCE [LARGE SCALE GENOMIC DNA]</scope>
    <source>
        <strain evidence="4">KCTC 23917</strain>
    </source>
</reference>
<evidence type="ECO:0008006" key="5">
    <source>
        <dbReference type="Google" id="ProtNLM"/>
    </source>
</evidence>
<evidence type="ECO:0000256" key="2">
    <source>
        <dbReference type="SAM" id="MobiDB-lite"/>
    </source>
</evidence>
<proteinExistence type="predicted"/>
<dbReference type="Proteomes" id="UP000653343">
    <property type="component" value="Unassembled WGS sequence"/>
</dbReference>
<dbReference type="EMBL" id="BMYU01000011">
    <property type="protein sequence ID" value="GGX52432.1"/>
    <property type="molecule type" value="Genomic_DNA"/>
</dbReference>
<sequence length="520" mass="56463">MIPVSQLPEVAPNDPFPHFTMKPISLLRLTPLAAAIALTGCVTTQTHDSKVSQSLAVAKTGQIDEAIAQIEAQTQGKNAEDFLLNLEKGELMRIGKRYQDSLNALTISDAKVKEWEENVKSNPQKVMSQISATFLGDATRDYEGQDYEKVMLTTRMAMDRINLGDLDNARVDIKRTHEREAVIAEFRAKETVAAEEEAKSKGVTTGNKELNGYPVETLNDPEVLKLKNGYQNALSHYLAGFVYEALNEPGLAAPGYRKAIELRPDLPVLEDGLKGLDQRTSFRRQKGVTDVLFVVEAGNSPARQSKKLQFPIPTGRGLITASFAFPVIYPDPDAPVISTIRVGDKALPTALVTDFNVMARRALKDELPGIYTRAAIRAVVKGVAQDQVNKNFGPLAGLAANIAVAATEGPADDRLWRSLPERVFIARAFLPPGEYDVNFTGRPGDVSHITVDGRYLVVPVRLYNNKTYVGDLAKFGNVTPVAQLETKPAAATATETKPAAKKPAKAKSNTATSGAAVKTN</sequence>
<evidence type="ECO:0000313" key="3">
    <source>
        <dbReference type="EMBL" id="GGX52432.1"/>
    </source>
</evidence>
<feature type="region of interest" description="Disordered" evidence="2">
    <location>
        <begin position="486"/>
        <end position="520"/>
    </location>
</feature>
<protein>
    <recommendedName>
        <fullName evidence="5">Lipoprotein</fullName>
    </recommendedName>
</protein>
<feature type="repeat" description="TPR" evidence="1">
    <location>
        <begin position="233"/>
        <end position="266"/>
    </location>
</feature>
<dbReference type="PROSITE" id="PS50005">
    <property type="entry name" value="TPR"/>
    <property type="match status" value="1"/>
</dbReference>
<keyword evidence="4" id="KW-1185">Reference proteome</keyword>
<evidence type="ECO:0000256" key="1">
    <source>
        <dbReference type="PROSITE-ProRule" id="PRU00339"/>
    </source>
</evidence>